<evidence type="ECO:0000313" key="3">
    <source>
        <dbReference type="Proteomes" id="UP000095512"/>
    </source>
</evidence>
<organism evidence="2 3">
    <name type="scientific">Enterocloster clostridioformis</name>
    <dbReference type="NCBI Taxonomy" id="1531"/>
    <lineage>
        <taxon>Bacteria</taxon>
        <taxon>Bacillati</taxon>
        <taxon>Bacillota</taxon>
        <taxon>Clostridia</taxon>
        <taxon>Lachnospirales</taxon>
        <taxon>Lachnospiraceae</taxon>
        <taxon>Enterocloster</taxon>
    </lineage>
</organism>
<dbReference type="Pfam" id="PF04986">
    <property type="entry name" value="Y2_Tnp"/>
    <property type="match status" value="1"/>
</dbReference>
<dbReference type="GO" id="GO:0004803">
    <property type="term" value="F:transposase activity"/>
    <property type="evidence" value="ECO:0007669"/>
    <property type="project" value="InterPro"/>
</dbReference>
<dbReference type="GO" id="GO:0003677">
    <property type="term" value="F:DNA binding"/>
    <property type="evidence" value="ECO:0007669"/>
    <property type="project" value="InterPro"/>
</dbReference>
<accession>A0A174V930</accession>
<reference evidence="2 3" key="1">
    <citation type="submission" date="2015-09" db="EMBL/GenBank/DDBJ databases">
        <authorList>
            <consortium name="Pathogen Informatics"/>
        </authorList>
    </citation>
    <scope>NUCLEOTIDE SEQUENCE [LARGE SCALE GENOMIC DNA]</scope>
    <source>
        <strain evidence="2 3">2789STDY5834865</strain>
    </source>
</reference>
<evidence type="ECO:0000259" key="1">
    <source>
        <dbReference type="Pfam" id="PF04986"/>
    </source>
</evidence>
<gene>
    <name evidence="2" type="ORF">ERS852480_05316</name>
</gene>
<evidence type="ECO:0000313" key="2">
    <source>
        <dbReference type="EMBL" id="CUQ27609.1"/>
    </source>
</evidence>
<feature type="domain" description="Transposase IS801/IS1294" evidence="1">
    <location>
        <begin position="37"/>
        <end position="98"/>
    </location>
</feature>
<dbReference type="GO" id="GO:0006313">
    <property type="term" value="P:DNA transposition"/>
    <property type="evidence" value="ECO:0007669"/>
    <property type="project" value="InterPro"/>
</dbReference>
<dbReference type="InterPro" id="IPR007069">
    <property type="entry name" value="Transposase_32"/>
</dbReference>
<sequence length="121" mass="14360">MPKPVYQKENLMLHCRKQKNTRRRTIKLVTTFSKQIFSYESRFCPSCRNIYNLKWAFRMSYKLFSPDITIKYIRRYLERPIIAISRIDAYNGDTVTFYSNILNPALSDTRSATLLTFKGQG</sequence>
<name>A0A174V930_9FIRM</name>
<dbReference type="Proteomes" id="UP000095512">
    <property type="component" value="Unassembled WGS sequence"/>
</dbReference>
<dbReference type="AlphaFoldDB" id="A0A174V930"/>
<protein>
    <recommendedName>
        <fullName evidence="1">Transposase IS801/IS1294 domain-containing protein</fullName>
    </recommendedName>
</protein>
<dbReference type="RefSeq" id="WP_022203486.1">
    <property type="nucleotide sequence ID" value="NZ_JAQDHE010000095.1"/>
</dbReference>
<proteinExistence type="predicted"/>
<dbReference type="EMBL" id="CZAB01000147">
    <property type="protein sequence ID" value="CUQ27609.1"/>
    <property type="molecule type" value="Genomic_DNA"/>
</dbReference>